<keyword evidence="3" id="KW-1185">Reference proteome</keyword>
<dbReference type="Proteomes" id="UP000050501">
    <property type="component" value="Unassembled WGS sequence"/>
</dbReference>
<dbReference type="PATRIC" id="fig|229921.5.peg.1317"/>
<name>A0A0M8JSA1_9CHLR</name>
<dbReference type="AlphaFoldDB" id="A0A0M8JSA1"/>
<dbReference type="OrthoDB" id="159404at2"/>
<evidence type="ECO:0000313" key="3">
    <source>
        <dbReference type="Proteomes" id="UP000050501"/>
    </source>
</evidence>
<sequence length="451" mass="47695">MFSIFSKSSFKLIQGLVALAVVLGVLLPNPQPIAAYTIPTFSILEVVEDASVKIQTANFPAGQIFTVRMGKYGTLAIGGVVVATTNSGAGGAFQETYTIPDSLKGDYRIAIRMDSPDGYYSYNWFVNNTDAAPTPGSGSSYTGIPTFSILEVATDDTVKIRTNNFPKDQTFTVRMGVYGTLGVGGVVVATTNSGAGGAFEETYTIPDSLKGDQRIAIRMDSTAGYYAYNWFWNNTTSGGSSGGSGSSYTGIPTFSIQEVAADDTVKIRTNNFPAGYEFKVRMGEYGTLGVGGVVVATTNSGAGGVFEETYTIPDSLKGRTRIAIRLEAAEGFYAYNWFWNNTTSGGSSSGSGSSYTGIPTFSIKAVVKDDTVTVTTNNFPADTDFTVRMGAYGTLAAGGVVVASFNSGTGGAFEQTFTIPDGLKGSSRIAIRADSSLGYYAYNWFWNNSTD</sequence>
<dbReference type="RefSeq" id="WP_062419824.1">
    <property type="nucleotide sequence ID" value="NZ_BBXZ01000183.1"/>
</dbReference>
<reference evidence="2 3" key="2">
    <citation type="submission" date="2015-07" db="EMBL/GenBank/DDBJ databases">
        <title>Genome sequence of Levilinea saccharolytica DSM 16555.</title>
        <authorList>
            <person name="Hemp J."/>
            <person name="Ward L.M."/>
            <person name="Pace L.A."/>
            <person name="Fischer W.W."/>
        </authorList>
    </citation>
    <scope>NUCLEOTIDE SEQUENCE [LARGE SCALE GENOMIC DNA]</scope>
    <source>
        <strain evidence="2 3">KIBI-1</strain>
    </source>
</reference>
<reference evidence="1" key="1">
    <citation type="journal article" date="2015" name="Genome Announc.">
        <title>Draft Genome Sequences of Anaerolinea thermolimosa IMO-1, Bellilinea caldifistulae GOMI-1, Leptolinea tardivitalis YMTK-2, Levilinea saccharolytica KIBI-1, Longilinea arvoryzae KOME-1, Previously Described as Members of the Class Anaerolineae (Chloroflexi).</title>
        <authorList>
            <person name="Matsuura N."/>
            <person name="Tourlousse M.D."/>
            <person name="Ohashi A."/>
            <person name="Hugenholtz P."/>
            <person name="Sekiguchi Y."/>
        </authorList>
    </citation>
    <scope>NUCLEOTIDE SEQUENCE</scope>
    <source>
        <strain evidence="1">KIBI-1</strain>
    </source>
</reference>
<dbReference type="EMBL" id="LGCM01000037">
    <property type="protein sequence ID" value="KPL81630.1"/>
    <property type="molecule type" value="Genomic_DNA"/>
</dbReference>
<organism evidence="1">
    <name type="scientific">Levilinea saccharolytica</name>
    <dbReference type="NCBI Taxonomy" id="229921"/>
    <lineage>
        <taxon>Bacteria</taxon>
        <taxon>Bacillati</taxon>
        <taxon>Chloroflexota</taxon>
        <taxon>Anaerolineae</taxon>
        <taxon>Anaerolineales</taxon>
        <taxon>Anaerolineaceae</taxon>
        <taxon>Levilinea</taxon>
    </lineage>
</organism>
<evidence type="ECO:0000313" key="1">
    <source>
        <dbReference type="EMBL" id="GAP19555.1"/>
    </source>
</evidence>
<gene>
    <name evidence="2" type="ORF">ADN01_09860</name>
    <name evidence="1" type="ORF">LSAC_03465</name>
</gene>
<proteinExistence type="predicted"/>
<evidence type="ECO:0000313" key="2">
    <source>
        <dbReference type="EMBL" id="KPL81630.1"/>
    </source>
</evidence>
<dbReference type="EMBL" id="DF967975">
    <property type="protein sequence ID" value="GAP19555.1"/>
    <property type="molecule type" value="Genomic_DNA"/>
</dbReference>
<protein>
    <submittedName>
        <fullName evidence="1">Uncharacterized protein</fullName>
    </submittedName>
</protein>
<accession>A0A0M8JSA1</accession>